<evidence type="ECO:0000313" key="4">
    <source>
        <dbReference type="EMBL" id="MFK6999498.1"/>
    </source>
</evidence>
<keyword evidence="4" id="KW-0418">Kinase</keyword>
<reference evidence="4 5" key="1">
    <citation type="submission" date="2024-02" db="EMBL/GenBank/DDBJ databases">
        <title>Comparative Genomic Analysis of Flavobacterium Species Causing Columnaris Disease of Freshwater Fish in Thailand: Insights into Virulence and Resistance Mechanisms.</title>
        <authorList>
            <person name="Nguyen D."/>
            <person name="Chokmangmeepisarn P."/>
            <person name="Khianchaikhan K."/>
            <person name="Morishita M."/>
            <person name="Bunnoy A."/>
            <person name="Rodkhum C."/>
        </authorList>
    </citation>
    <scope>NUCLEOTIDE SEQUENCE [LARGE SCALE GENOMIC DNA]</scope>
    <source>
        <strain evidence="4 5">CNRT2201</strain>
    </source>
</reference>
<evidence type="ECO:0000259" key="3">
    <source>
        <dbReference type="Pfam" id="PF08543"/>
    </source>
</evidence>
<dbReference type="CDD" id="cd01169">
    <property type="entry name" value="HMPP_kinase"/>
    <property type="match status" value="1"/>
</dbReference>
<dbReference type="GO" id="GO:0016301">
    <property type="term" value="F:kinase activity"/>
    <property type="evidence" value="ECO:0007669"/>
    <property type="project" value="UniProtKB-KW"/>
</dbReference>
<dbReference type="InterPro" id="IPR013749">
    <property type="entry name" value="PM/HMP-P_kinase-1"/>
</dbReference>
<dbReference type="PANTHER" id="PTHR20858">
    <property type="entry name" value="PHOSPHOMETHYLPYRIMIDINE KINASE"/>
    <property type="match status" value="1"/>
</dbReference>
<name>A0ABW8P4N6_9FLAO</name>
<keyword evidence="5" id="KW-1185">Reference proteome</keyword>
<dbReference type="InterPro" id="IPR029056">
    <property type="entry name" value="Ribokinase-like"/>
</dbReference>
<organism evidence="4 5">
    <name type="scientific">Flavobacterium oreochromis</name>
    <dbReference type="NCBI Taxonomy" id="2906078"/>
    <lineage>
        <taxon>Bacteria</taxon>
        <taxon>Pseudomonadati</taxon>
        <taxon>Bacteroidota</taxon>
        <taxon>Flavobacteriia</taxon>
        <taxon>Flavobacteriales</taxon>
        <taxon>Flavobacteriaceae</taxon>
        <taxon>Flavobacterium</taxon>
    </lineage>
</organism>
<gene>
    <name evidence="4" type="ORF">V3I07_01170</name>
</gene>
<comment type="pathway">
    <text evidence="1">Cofactor biosynthesis; thiamine diphosphate biosynthesis.</text>
</comment>
<dbReference type="Proteomes" id="UP001621706">
    <property type="component" value="Unassembled WGS sequence"/>
</dbReference>
<proteinExistence type="predicted"/>
<comment type="caution">
    <text evidence="4">The sequence shown here is derived from an EMBL/GenBank/DDBJ whole genome shotgun (WGS) entry which is preliminary data.</text>
</comment>
<protein>
    <recommendedName>
        <fullName evidence="2">hydroxymethylpyrimidine kinase</fullName>
        <ecNumber evidence="2">2.7.1.49</ecNumber>
    </recommendedName>
</protein>
<dbReference type="SUPFAM" id="SSF53613">
    <property type="entry name" value="Ribokinase-like"/>
    <property type="match status" value="1"/>
</dbReference>
<dbReference type="EC" id="2.7.1.49" evidence="2"/>
<evidence type="ECO:0000313" key="5">
    <source>
        <dbReference type="Proteomes" id="UP001621706"/>
    </source>
</evidence>
<dbReference type="Gene3D" id="3.40.1190.20">
    <property type="match status" value="1"/>
</dbReference>
<feature type="domain" description="Pyridoxamine kinase/Phosphomethylpyrimidine kinase" evidence="3">
    <location>
        <begin position="18"/>
        <end position="244"/>
    </location>
</feature>
<accession>A0ABW8P4N6</accession>
<keyword evidence="4" id="KW-0808">Transferase</keyword>
<dbReference type="InterPro" id="IPR004399">
    <property type="entry name" value="HMP/HMP-P_kinase_dom"/>
</dbReference>
<sequence length="253" mass="28069">MEKMSKHRPFVLSLAGFDPSAGAGVLADVKTFEMHQVYGLAVITGNTIQTEDCFLKMEWMSASWILDSLTHLAKQYDVQAVKIGIIPSLELLETYLKTIKGLWPEAKIVWDPVLRATADYEFTPVIDTYLTTILQQIDLITPNHNELEILVPQASTPQEKAYLLAQHTSVLWKGGHNTSQLGTDYLIIDDETLILRPSTSKIYPKHGSGCILSSAITAQLSLGHSLAESCQNAKVFIEQTLNSNETLLAYYAT</sequence>
<dbReference type="EMBL" id="JAZGZP010000002">
    <property type="protein sequence ID" value="MFK6999498.1"/>
    <property type="molecule type" value="Genomic_DNA"/>
</dbReference>
<evidence type="ECO:0000256" key="2">
    <source>
        <dbReference type="ARBA" id="ARBA00012135"/>
    </source>
</evidence>
<dbReference type="RefSeq" id="WP_235820607.1">
    <property type="nucleotide sequence ID" value="NZ_JAZGZP010000002.1"/>
</dbReference>
<dbReference type="PANTHER" id="PTHR20858:SF17">
    <property type="entry name" value="HYDROXYMETHYLPYRIMIDINE_PHOSPHOMETHYLPYRIMIDINE KINASE THI20-RELATED"/>
    <property type="match status" value="1"/>
</dbReference>
<dbReference type="Pfam" id="PF08543">
    <property type="entry name" value="Phos_pyr_kin"/>
    <property type="match status" value="1"/>
</dbReference>
<evidence type="ECO:0000256" key="1">
    <source>
        <dbReference type="ARBA" id="ARBA00004948"/>
    </source>
</evidence>